<dbReference type="eggNOG" id="COG2026">
    <property type="taxonomic scope" value="Bacteria"/>
</dbReference>
<protein>
    <submittedName>
        <fullName evidence="1">Cytotoxic translational repressor of toxin-antitoxin stability system</fullName>
    </submittedName>
</protein>
<dbReference type="SUPFAM" id="SSF143011">
    <property type="entry name" value="RelE-like"/>
    <property type="match status" value="1"/>
</dbReference>
<dbReference type="EMBL" id="CP003360">
    <property type="protein sequence ID" value="AFM22767.1"/>
    <property type="molecule type" value="Genomic_DNA"/>
</dbReference>
<dbReference type="HOGENOM" id="CLU_155761_3_0_7"/>
<sequence>MSYIIQILGPAKRSLRKFQKHEQSVARELIEPLKNDPRPSGCDNVMGHKNILRVKHQDIRVIYGVADDIRHVFIIDVRRRNEATYKNIPIQTLDLAISEAISTLKARSRDD</sequence>
<proteinExistence type="predicted"/>
<accession>I4BZM6</accession>
<dbReference type="Gene3D" id="3.30.2310.20">
    <property type="entry name" value="RelE-like"/>
    <property type="match status" value="1"/>
</dbReference>
<dbReference type="AlphaFoldDB" id="I4BZM6"/>
<reference evidence="2" key="1">
    <citation type="submission" date="2012-06" db="EMBL/GenBank/DDBJ databases">
        <title>Complete sequence of chromosome of Desulfomonile tiedjei DSM 6799.</title>
        <authorList>
            <person name="Lucas S."/>
            <person name="Copeland A."/>
            <person name="Lapidus A."/>
            <person name="Glavina del Rio T."/>
            <person name="Dalin E."/>
            <person name="Tice H."/>
            <person name="Bruce D."/>
            <person name="Goodwin L."/>
            <person name="Pitluck S."/>
            <person name="Peters L."/>
            <person name="Ovchinnikova G."/>
            <person name="Zeytun A."/>
            <person name="Lu M."/>
            <person name="Kyrpides N."/>
            <person name="Mavromatis K."/>
            <person name="Ivanova N."/>
            <person name="Brettin T."/>
            <person name="Detter J.C."/>
            <person name="Han C."/>
            <person name="Larimer F."/>
            <person name="Land M."/>
            <person name="Hauser L."/>
            <person name="Markowitz V."/>
            <person name="Cheng J.-F."/>
            <person name="Hugenholtz P."/>
            <person name="Woyke T."/>
            <person name="Wu D."/>
            <person name="Spring S."/>
            <person name="Schroeder M."/>
            <person name="Brambilla E."/>
            <person name="Klenk H.-P."/>
            <person name="Eisen J.A."/>
        </authorList>
    </citation>
    <scope>NUCLEOTIDE SEQUENCE [LARGE SCALE GENOMIC DNA]</scope>
    <source>
        <strain evidence="2">ATCC 49306 / DSM 6799 / DCB-1</strain>
    </source>
</reference>
<evidence type="ECO:0000313" key="1">
    <source>
        <dbReference type="EMBL" id="AFM22767.1"/>
    </source>
</evidence>
<name>I4BZM6_DESTA</name>
<evidence type="ECO:0000313" key="2">
    <source>
        <dbReference type="Proteomes" id="UP000006055"/>
    </source>
</evidence>
<dbReference type="STRING" id="706587.Desti_0015"/>
<dbReference type="InterPro" id="IPR035093">
    <property type="entry name" value="RelE/ParE_toxin_dom_sf"/>
</dbReference>
<dbReference type="KEGG" id="dti:Desti_0015"/>
<gene>
    <name evidence="1" type="ordered locus">Desti_0015</name>
</gene>
<organism evidence="1 2">
    <name type="scientific">Desulfomonile tiedjei (strain ATCC 49306 / DSM 6799 / DCB-1)</name>
    <dbReference type="NCBI Taxonomy" id="706587"/>
    <lineage>
        <taxon>Bacteria</taxon>
        <taxon>Pseudomonadati</taxon>
        <taxon>Thermodesulfobacteriota</taxon>
        <taxon>Desulfomonilia</taxon>
        <taxon>Desulfomonilales</taxon>
        <taxon>Desulfomonilaceae</taxon>
        <taxon>Desulfomonile</taxon>
    </lineage>
</organism>
<dbReference type="Proteomes" id="UP000006055">
    <property type="component" value="Chromosome"/>
</dbReference>
<keyword evidence="2" id="KW-1185">Reference proteome</keyword>